<dbReference type="AlphaFoldDB" id="A0A0G1MIS9"/>
<keyword evidence="1" id="KW-1133">Transmembrane helix</keyword>
<reference evidence="2 3" key="1">
    <citation type="journal article" date="2015" name="Nature">
        <title>rRNA introns, odd ribosomes, and small enigmatic genomes across a large radiation of phyla.</title>
        <authorList>
            <person name="Brown C.T."/>
            <person name="Hug L.A."/>
            <person name="Thomas B.C."/>
            <person name="Sharon I."/>
            <person name="Castelle C.J."/>
            <person name="Singh A."/>
            <person name="Wilkins M.J."/>
            <person name="Williams K.H."/>
            <person name="Banfield J.F."/>
        </authorList>
    </citation>
    <scope>NUCLEOTIDE SEQUENCE [LARGE SCALE GENOMIC DNA]</scope>
</reference>
<evidence type="ECO:0000256" key="1">
    <source>
        <dbReference type="SAM" id="Phobius"/>
    </source>
</evidence>
<sequence length="190" mass="20080">MLWPGKLINCLIKLLNFLNFKFMNEQKRFLLIEILVVVAVIGLIGTLAAVAVSSARSNSRDAVRLSNVRQMQSALEDHFVARNAYPVVSEVTALGFGSAGCLTINGFQATCDASTEGVLTRAVPATLGIGLDGLSSCGGAVNAYCYLANEDGSTYVIQFELEHAISLAELVKGLNCATPEGMKAGACKGF</sequence>
<proteinExistence type="predicted"/>
<dbReference type="InterPro" id="IPR045584">
    <property type="entry name" value="Pilin-like"/>
</dbReference>
<evidence type="ECO:0008006" key="4">
    <source>
        <dbReference type="Google" id="ProtNLM"/>
    </source>
</evidence>
<comment type="caution">
    <text evidence="2">The sequence shown here is derived from an EMBL/GenBank/DDBJ whole genome shotgun (WGS) entry which is preliminary data.</text>
</comment>
<keyword evidence="1" id="KW-0812">Transmembrane</keyword>
<accession>A0A0G1MIS9</accession>
<dbReference type="Gene3D" id="3.30.700.10">
    <property type="entry name" value="Glycoprotein, Type 4 Pilin"/>
    <property type="match status" value="1"/>
</dbReference>
<evidence type="ECO:0000313" key="2">
    <source>
        <dbReference type="EMBL" id="KKT71904.1"/>
    </source>
</evidence>
<feature type="transmembrane region" description="Helical" evidence="1">
    <location>
        <begin position="29"/>
        <end position="52"/>
    </location>
</feature>
<keyword evidence="1" id="KW-0472">Membrane</keyword>
<name>A0A0G1MIS9_9BACT</name>
<dbReference type="SUPFAM" id="SSF54523">
    <property type="entry name" value="Pili subunits"/>
    <property type="match status" value="1"/>
</dbReference>
<evidence type="ECO:0000313" key="3">
    <source>
        <dbReference type="Proteomes" id="UP000034154"/>
    </source>
</evidence>
<dbReference type="Proteomes" id="UP000034154">
    <property type="component" value="Unassembled WGS sequence"/>
</dbReference>
<dbReference type="EMBL" id="LCJB01000005">
    <property type="protein sequence ID" value="KKT71904.1"/>
    <property type="molecule type" value="Genomic_DNA"/>
</dbReference>
<organism evidence="2 3">
    <name type="scientific">Candidatus Uhrbacteria bacterium GW2011_GWF2_44_350</name>
    <dbReference type="NCBI Taxonomy" id="1619000"/>
    <lineage>
        <taxon>Bacteria</taxon>
        <taxon>Candidatus Uhriibacteriota</taxon>
    </lineage>
</organism>
<gene>
    <name evidence="2" type="ORF">UW63_C0005G0007</name>
</gene>
<protein>
    <recommendedName>
        <fullName evidence="4">Type II secretion system protein</fullName>
    </recommendedName>
</protein>